<feature type="chain" id="PRO_5002755725" evidence="1">
    <location>
        <begin position="23"/>
        <end position="151"/>
    </location>
</feature>
<organism evidence="2">
    <name type="scientific">Caulobacter sp. (strain K31)</name>
    <dbReference type="NCBI Taxonomy" id="366602"/>
    <lineage>
        <taxon>Bacteria</taxon>
        <taxon>Pseudomonadati</taxon>
        <taxon>Pseudomonadota</taxon>
        <taxon>Alphaproteobacteria</taxon>
        <taxon>Caulobacterales</taxon>
        <taxon>Caulobacteraceae</taxon>
        <taxon>Caulobacter</taxon>
    </lineage>
</organism>
<gene>
    <name evidence="2" type="ordered locus">Caul_4097</name>
</gene>
<dbReference type="EMBL" id="CP000927">
    <property type="protein sequence ID" value="ABZ73221.1"/>
    <property type="molecule type" value="Genomic_DNA"/>
</dbReference>
<accession>B0SXK9</accession>
<dbReference type="KEGG" id="cak:Caul_4097"/>
<dbReference type="AlphaFoldDB" id="B0SXK9"/>
<dbReference type="OrthoDB" id="7190904at2"/>
<evidence type="ECO:0000256" key="1">
    <source>
        <dbReference type="SAM" id="SignalP"/>
    </source>
</evidence>
<reference evidence="2" key="1">
    <citation type="submission" date="2008-01" db="EMBL/GenBank/DDBJ databases">
        <title>Complete sequence of chromosome of Caulobacter sp. K31.</title>
        <authorList>
            <consortium name="US DOE Joint Genome Institute"/>
            <person name="Copeland A."/>
            <person name="Lucas S."/>
            <person name="Lapidus A."/>
            <person name="Barry K."/>
            <person name="Glavina del Rio T."/>
            <person name="Dalin E."/>
            <person name="Tice H."/>
            <person name="Pitluck S."/>
            <person name="Bruce D."/>
            <person name="Goodwin L."/>
            <person name="Thompson L.S."/>
            <person name="Brettin T."/>
            <person name="Detter J.C."/>
            <person name="Han C."/>
            <person name="Schmutz J."/>
            <person name="Larimer F."/>
            <person name="Land M."/>
            <person name="Hauser L."/>
            <person name="Kyrpides N."/>
            <person name="Kim E."/>
            <person name="Stephens C."/>
            <person name="Richardson P."/>
        </authorList>
    </citation>
    <scope>NUCLEOTIDE SEQUENCE [LARGE SCALE GENOMIC DNA]</scope>
    <source>
        <strain evidence="2">K31</strain>
    </source>
</reference>
<sequence precursor="true">MKILASAIAILASVGLAASASAASLTPANGAFTGAGAMSLSNKDSLTIPCTANFTGHTTAGVGTIDYANFSGNGVCAMIIKNGTWTVNATGSGTATITGVAFLLGGVACGPATINVAVSSGGLITFSNQALNANCIISGSVQTSPVVNAIP</sequence>
<proteinExistence type="predicted"/>
<evidence type="ECO:0000313" key="2">
    <source>
        <dbReference type="EMBL" id="ABZ73221.1"/>
    </source>
</evidence>
<feature type="signal peptide" evidence="1">
    <location>
        <begin position="1"/>
        <end position="22"/>
    </location>
</feature>
<protein>
    <submittedName>
        <fullName evidence="2">Putative activator of alkane oxidation</fullName>
    </submittedName>
</protein>
<keyword evidence="1" id="KW-0732">Signal</keyword>
<dbReference type="HOGENOM" id="CLU_1591491_0_0_5"/>
<name>B0SXK9_CAUSK</name>